<feature type="transmembrane region" description="Helical" evidence="1">
    <location>
        <begin position="33"/>
        <end position="54"/>
    </location>
</feature>
<dbReference type="EMBL" id="SPQZ01000009">
    <property type="protein sequence ID" value="TFV94860.1"/>
    <property type="molecule type" value="Genomic_DNA"/>
</dbReference>
<protein>
    <submittedName>
        <fullName evidence="2">Uncharacterized protein</fullName>
    </submittedName>
</protein>
<sequence>MPARSRGRSTALIVIGVIVVVLSILALTAGGQILWWISLAAGIIALVIGVIDLARNRGTKA</sequence>
<dbReference type="AlphaFoldDB" id="A0A4Y9QRE4"/>
<keyword evidence="1" id="KW-1133">Transmembrane helix</keyword>
<keyword evidence="3" id="KW-1185">Reference proteome</keyword>
<gene>
    <name evidence="2" type="ORF">E4M00_17040</name>
</gene>
<reference evidence="2 3" key="1">
    <citation type="journal article" date="2018" name="J. Microbiol.">
        <title>Leifsonia flava sp. nov., a novel actinobacterium isolated from the rhizosphere of Aquilegia viridiflora.</title>
        <authorList>
            <person name="Cai Y."/>
            <person name="Tao W.Z."/>
            <person name="Ma Y.J."/>
            <person name="Cheng J."/>
            <person name="Zhang M.Y."/>
            <person name="Zhang Y.X."/>
        </authorList>
    </citation>
    <scope>NUCLEOTIDE SEQUENCE [LARGE SCALE GENOMIC DNA]</scope>
    <source>
        <strain evidence="2 3">SYP-B2174</strain>
    </source>
</reference>
<keyword evidence="1" id="KW-0812">Transmembrane</keyword>
<evidence type="ECO:0000313" key="3">
    <source>
        <dbReference type="Proteomes" id="UP000298127"/>
    </source>
</evidence>
<organism evidence="2 3">
    <name type="scientific">Orlajensenia leifsoniae</name>
    <dbReference type="NCBI Taxonomy" id="2561933"/>
    <lineage>
        <taxon>Bacteria</taxon>
        <taxon>Bacillati</taxon>
        <taxon>Actinomycetota</taxon>
        <taxon>Actinomycetes</taxon>
        <taxon>Micrococcales</taxon>
        <taxon>Microbacteriaceae</taxon>
        <taxon>Orlajensenia</taxon>
    </lineage>
</organism>
<comment type="caution">
    <text evidence="2">The sequence shown here is derived from an EMBL/GenBank/DDBJ whole genome shotgun (WGS) entry which is preliminary data.</text>
</comment>
<dbReference type="RefSeq" id="WP_135121670.1">
    <property type="nucleotide sequence ID" value="NZ_SPQZ01000009.1"/>
</dbReference>
<name>A0A4Y9QRE4_9MICO</name>
<evidence type="ECO:0000256" key="1">
    <source>
        <dbReference type="SAM" id="Phobius"/>
    </source>
</evidence>
<keyword evidence="1" id="KW-0472">Membrane</keyword>
<dbReference type="Proteomes" id="UP000298127">
    <property type="component" value="Unassembled WGS sequence"/>
</dbReference>
<proteinExistence type="predicted"/>
<feature type="transmembrane region" description="Helical" evidence="1">
    <location>
        <begin position="9"/>
        <end position="27"/>
    </location>
</feature>
<accession>A0A4Y9QRE4</accession>
<evidence type="ECO:0000313" key="2">
    <source>
        <dbReference type="EMBL" id="TFV94860.1"/>
    </source>
</evidence>